<evidence type="ECO:0000313" key="2">
    <source>
        <dbReference type="Proteomes" id="UP000287651"/>
    </source>
</evidence>
<dbReference type="EMBL" id="AMZH03014771">
    <property type="protein sequence ID" value="RRT47087.1"/>
    <property type="molecule type" value="Genomic_DNA"/>
</dbReference>
<organism evidence="1 2">
    <name type="scientific">Ensete ventricosum</name>
    <name type="common">Abyssinian banana</name>
    <name type="synonym">Musa ensete</name>
    <dbReference type="NCBI Taxonomy" id="4639"/>
    <lineage>
        <taxon>Eukaryota</taxon>
        <taxon>Viridiplantae</taxon>
        <taxon>Streptophyta</taxon>
        <taxon>Embryophyta</taxon>
        <taxon>Tracheophyta</taxon>
        <taxon>Spermatophyta</taxon>
        <taxon>Magnoliopsida</taxon>
        <taxon>Liliopsida</taxon>
        <taxon>Zingiberales</taxon>
        <taxon>Musaceae</taxon>
        <taxon>Ensete</taxon>
    </lineage>
</organism>
<evidence type="ECO:0000313" key="1">
    <source>
        <dbReference type="EMBL" id="RRT47087.1"/>
    </source>
</evidence>
<protein>
    <submittedName>
        <fullName evidence="1">Uncharacterized protein</fullName>
    </submittedName>
</protein>
<proteinExistence type="predicted"/>
<comment type="caution">
    <text evidence="1">The sequence shown here is derived from an EMBL/GenBank/DDBJ whole genome shotgun (WGS) entry which is preliminary data.</text>
</comment>
<reference evidence="1 2" key="1">
    <citation type="journal article" date="2014" name="Agronomy (Basel)">
        <title>A Draft Genome Sequence for Ensete ventricosum, the Drought-Tolerant Tree Against Hunger.</title>
        <authorList>
            <person name="Harrison J."/>
            <person name="Moore K.A."/>
            <person name="Paszkiewicz K."/>
            <person name="Jones T."/>
            <person name="Grant M."/>
            <person name="Ambacheew D."/>
            <person name="Muzemil S."/>
            <person name="Studholme D.J."/>
        </authorList>
    </citation>
    <scope>NUCLEOTIDE SEQUENCE [LARGE SCALE GENOMIC DNA]</scope>
</reference>
<gene>
    <name evidence="1" type="ORF">B296_00053976</name>
</gene>
<name>A0A426Y5N0_ENSVE</name>
<accession>A0A426Y5N0</accession>
<dbReference type="AlphaFoldDB" id="A0A426Y5N0"/>
<dbReference type="Proteomes" id="UP000287651">
    <property type="component" value="Unassembled WGS sequence"/>
</dbReference>
<sequence length="125" mass="13266">MWIRAPCRRDAGAGEDKNIKFMLTLDTEHAVGRRRGCSCGKMHVTRGGPGVSKSSRTVGHSAVKAKGDDEAAGLQLGCLDRQQQVAEEEATGIWDVDVEEELTEAPDAGDVGTQAVVAVDAAECR</sequence>